<organism evidence="8 9">
    <name type="scientific">Terrihabitans rhizophilus</name>
    <dbReference type="NCBI Taxonomy" id="3092662"/>
    <lineage>
        <taxon>Bacteria</taxon>
        <taxon>Pseudomonadati</taxon>
        <taxon>Pseudomonadota</taxon>
        <taxon>Alphaproteobacteria</taxon>
        <taxon>Hyphomicrobiales</taxon>
        <taxon>Terrihabitans</taxon>
    </lineage>
</organism>
<keyword evidence="3" id="KW-0408">Iron</keyword>
<dbReference type="PANTHER" id="PTHR21496">
    <property type="entry name" value="FERREDOXIN-RELATED"/>
    <property type="match status" value="1"/>
</dbReference>
<keyword evidence="2" id="KW-0479">Metal-binding</keyword>
<dbReference type="EMBL" id="JAXAFJ010000004">
    <property type="protein sequence ID" value="MDX6806246.1"/>
    <property type="molecule type" value="Genomic_DNA"/>
</dbReference>
<evidence type="ECO:0000259" key="7">
    <source>
        <dbReference type="PROSITE" id="PS51296"/>
    </source>
</evidence>
<keyword evidence="4" id="KW-0411">Iron-sulfur</keyword>
<evidence type="ECO:0000256" key="4">
    <source>
        <dbReference type="ARBA" id="ARBA00023014"/>
    </source>
</evidence>
<sequence length="125" mass="13567">MTASPPAHDPDALHWVEACTVEALERRSLIGVFIGGEHLVVAQSDGAIHAAERKCPHESADLAKGRCSGGRLMCPRHLAWFDLKTGNVPGWDVRSLRIFPTRVSDARVFVGLPGVPKAPRPPEPF</sequence>
<reference evidence="8 9" key="1">
    <citation type="submission" date="2023-11" db="EMBL/GenBank/DDBJ databases">
        <authorList>
            <person name="Bao R."/>
        </authorList>
    </citation>
    <scope>NUCLEOTIDE SEQUENCE [LARGE SCALE GENOMIC DNA]</scope>
    <source>
        <strain evidence="8 9">PJ23</strain>
    </source>
</reference>
<evidence type="ECO:0000256" key="5">
    <source>
        <dbReference type="ARBA" id="ARBA00034078"/>
    </source>
</evidence>
<feature type="domain" description="Rieske" evidence="7">
    <location>
        <begin position="15"/>
        <end position="110"/>
    </location>
</feature>
<dbReference type="InterPro" id="IPR017941">
    <property type="entry name" value="Rieske_2Fe-2S"/>
</dbReference>
<dbReference type="Gene3D" id="2.102.10.10">
    <property type="entry name" value="Rieske [2Fe-2S] iron-sulphur domain"/>
    <property type="match status" value="1"/>
</dbReference>
<dbReference type="Proteomes" id="UP001274321">
    <property type="component" value="Unassembled WGS sequence"/>
</dbReference>
<protein>
    <submittedName>
        <fullName evidence="8">Rieske (2Fe-2S) protein</fullName>
    </submittedName>
</protein>
<evidence type="ECO:0000313" key="9">
    <source>
        <dbReference type="Proteomes" id="UP001274321"/>
    </source>
</evidence>
<dbReference type="RefSeq" id="WP_319844361.1">
    <property type="nucleotide sequence ID" value="NZ_JAXAFJ010000004.1"/>
</dbReference>
<evidence type="ECO:0000256" key="1">
    <source>
        <dbReference type="ARBA" id="ARBA00022714"/>
    </source>
</evidence>
<dbReference type="PANTHER" id="PTHR21496:SF0">
    <property type="entry name" value="RIESKE DOMAIN-CONTAINING PROTEIN"/>
    <property type="match status" value="1"/>
</dbReference>
<keyword evidence="1" id="KW-0001">2Fe-2S</keyword>
<gene>
    <name evidence="8" type="ORF">SCD90_09225</name>
</gene>
<evidence type="ECO:0000256" key="6">
    <source>
        <dbReference type="ARBA" id="ARBA00038001"/>
    </source>
</evidence>
<comment type="cofactor">
    <cofactor evidence="5">
        <name>[2Fe-2S] cluster</name>
        <dbReference type="ChEBI" id="CHEBI:190135"/>
    </cofactor>
</comment>
<accession>A0ABU4RNR7</accession>
<comment type="similarity">
    <text evidence="6">Belongs to the bacterial ring-hydroxylating dioxygenase ferredoxin component family.</text>
</comment>
<dbReference type="SUPFAM" id="SSF50022">
    <property type="entry name" value="ISP domain"/>
    <property type="match status" value="1"/>
</dbReference>
<evidence type="ECO:0000256" key="3">
    <source>
        <dbReference type="ARBA" id="ARBA00023004"/>
    </source>
</evidence>
<comment type="caution">
    <text evidence="8">The sequence shown here is derived from an EMBL/GenBank/DDBJ whole genome shotgun (WGS) entry which is preliminary data.</text>
</comment>
<keyword evidence="9" id="KW-1185">Reference proteome</keyword>
<name>A0ABU4RNR7_9HYPH</name>
<dbReference type="PROSITE" id="PS51296">
    <property type="entry name" value="RIESKE"/>
    <property type="match status" value="1"/>
</dbReference>
<evidence type="ECO:0000313" key="8">
    <source>
        <dbReference type="EMBL" id="MDX6806246.1"/>
    </source>
</evidence>
<evidence type="ECO:0000256" key="2">
    <source>
        <dbReference type="ARBA" id="ARBA00022723"/>
    </source>
</evidence>
<proteinExistence type="inferred from homology"/>
<dbReference type="Pfam" id="PF00355">
    <property type="entry name" value="Rieske"/>
    <property type="match status" value="1"/>
</dbReference>
<dbReference type="InterPro" id="IPR036922">
    <property type="entry name" value="Rieske_2Fe-2S_sf"/>
</dbReference>